<evidence type="ECO:0000256" key="2">
    <source>
        <dbReference type="ARBA" id="ARBA00022723"/>
    </source>
</evidence>
<organism evidence="7 8">
    <name type="scientific">Halomonas korlensis</name>
    <dbReference type="NCBI Taxonomy" id="463301"/>
    <lineage>
        <taxon>Bacteria</taxon>
        <taxon>Pseudomonadati</taxon>
        <taxon>Pseudomonadota</taxon>
        <taxon>Gammaproteobacteria</taxon>
        <taxon>Oceanospirillales</taxon>
        <taxon>Halomonadaceae</taxon>
        <taxon>Halomonas</taxon>
    </lineage>
</organism>
<evidence type="ECO:0000256" key="4">
    <source>
        <dbReference type="PROSITE-ProRule" id="PRU00433"/>
    </source>
</evidence>
<evidence type="ECO:0000313" key="8">
    <source>
        <dbReference type="Proteomes" id="UP000198693"/>
    </source>
</evidence>
<dbReference type="InterPro" id="IPR036909">
    <property type="entry name" value="Cyt_c-like_dom_sf"/>
</dbReference>
<dbReference type="GO" id="GO:0046872">
    <property type="term" value="F:metal ion binding"/>
    <property type="evidence" value="ECO:0007669"/>
    <property type="project" value="UniProtKB-KW"/>
</dbReference>
<dbReference type="Pfam" id="PF13442">
    <property type="entry name" value="Cytochrome_CBB3"/>
    <property type="match status" value="1"/>
</dbReference>
<evidence type="ECO:0000256" key="5">
    <source>
        <dbReference type="SAM" id="Phobius"/>
    </source>
</evidence>
<name>A0A1I7GKZ1_9GAMM</name>
<dbReference type="PROSITE" id="PS51007">
    <property type="entry name" value="CYTC"/>
    <property type="match status" value="1"/>
</dbReference>
<dbReference type="OrthoDB" id="9765171at2"/>
<keyword evidence="5" id="KW-1133">Transmembrane helix</keyword>
<evidence type="ECO:0000256" key="3">
    <source>
        <dbReference type="ARBA" id="ARBA00023004"/>
    </source>
</evidence>
<feature type="domain" description="Cytochrome c" evidence="6">
    <location>
        <begin position="75"/>
        <end position="161"/>
    </location>
</feature>
<dbReference type="RefSeq" id="WP_089793623.1">
    <property type="nucleotide sequence ID" value="NZ_FPBP01000003.1"/>
</dbReference>
<dbReference type="Gene3D" id="1.10.760.10">
    <property type="entry name" value="Cytochrome c-like domain"/>
    <property type="match status" value="1"/>
</dbReference>
<proteinExistence type="predicted"/>
<protein>
    <submittedName>
        <fullName evidence="7">Cytochrome C oxidase, cbb3-type, subunit III</fullName>
    </submittedName>
</protein>
<dbReference type="GO" id="GO:0009055">
    <property type="term" value="F:electron transfer activity"/>
    <property type="evidence" value="ECO:0007669"/>
    <property type="project" value="InterPro"/>
</dbReference>
<keyword evidence="3 4" id="KW-0408">Iron</keyword>
<dbReference type="AlphaFoldDB" id="A0A1I7GKZ1"/>
<gene>
    <name evidence="7" type="ORF">SAMN04487955_10384</name>
</gene>
<dbReference type="GO" id="GO:0020037">
    <property type="term" value="F:heme binding"/>
    <property type="evidence" value="ECO:0007669"/>
    <property type="project" value="InterPro"/>
</dbReference>
<evidence type="ECO:0000259" key="6">
    <source>
        <dbReference type="PROSITE" id="PS51007"/>
    </source>
</evidence>
<reference evidence="8" key="1">
    <citation type="submission" date="2016-10" db="EMBL/GenBank/DDBJ databases">
        <authorList>
            <person name="Varghese N."/>
            <person name="Submissions S."/>
        </authorList>
    </citation>
    <scope>NUCLEOTIDE SEQUENCE [LARGE SCALE GENOMIC DNA]</scope>
    <source>
        <strain evidence="8">CGMCC 1.6981</strain>
    </source>
</reference>
<dbReference type="SUPFAM" id="SSF46626">
    <property type="entry name" value="Cytochrome c"/>
    <property type="match status" value="1"/>
</dbReference>
<dbReference type="STRING" id="463301.SAMN04487955_10384"/>
<keyword evidence="1 4" id="KW-0349">Heme</keyword>
<keyword evidence="5" id="KW-0472">Membrane</keyword>
<evidence type="ECO:0000256" key="1">
    <source>
        <dbReference type="ARBA" id="ARBA00022617"/>
    </source>
</evidence>
<evidence type="ECO:0000313" key="7">
    <source>
        <dbReference type="EMBL" id="SFU49095.1"/>
    </source>
</evidence>
<accession>A0A1I7GKZ1</accession>
<sequence length="181" mass="19714">MQPKTRHLALGAVIGVLAFILIALVVVIWVAYSGAYNVSATQGHLPFVRWTLETTMKNSISDRAESVQAPSLSESMVTAGATPYKSMCAHCHGGPGEEQSEWASGMLPEPPHLPDVISEWKPSEVFWLAKHGMRMSGMPAFGPTHSDDEIWNITAFVMQLPGMTEETYASFDTESSGEHGH</sequence>
<keyword evidence="5" id="KW-0812">Transmembrane</keyword>
<feature type="transmembrane region" description="Helical" evidence="5">
    <location>
        <begin position="7"/>
        <end position="32"/>
    </location>
</feature>
<dbReference type="EMBL" id="FPBP01000003">
    <property type="protein sequence ID" value="SFU49095.1"/>
    <property type="molecule type" value="Genomic_DNA"/>
</dbReference>
<keyword evidence="2 4" id="KW-0479">Metal-binding</keyword>
<keyword evidence="8" id="KW-1185">Reference proteome</keyword>
<dbReference type="Proteomes" id="UP000198693">
    <property type="component" value="Unassembled WGS sequence"/>
</dbReference>
<dbReference type="InterPro" id="IPR009056">
    <property type="entry name" value="Cyt_c-like_dom"/>
</dbReference>